<feature type="transmembrane region" description="Helical" evidence="1">
    <location>
        <begin position="34"/>
        <end position="54"/>
    </location>
</feature>
<name>A0A1M5YJJ7_9GAMM</name>
<keyword evidence="1" id="KW-1133">Transmembrane helix</keyword>
<evidence type="ECO:0000313" key="2">
    <source>
        <dbReference type="EMBL" id="SHI11683.1"/>
    </source>
</evidence>
<protein>
    <submittedName>
        <fullName evidence="2">Uncharacterized protein</fullName>
    </submittedName>
</protein>
<organism evidence="2 3">
    <name type="scientific">Ferrimonas marina</name>
    <dbReference type="NCBI Taxonomy" id="299255"/>
    <lineage>
        <taxon>Bacteria</taxon>
        <taxon>Pseudomonadati</taxon>
        <taxon>Pseudomonadota</taxon>
        <taxon>Gammaproteobacteria</taxon>
        <taxon>Alteromonadales</taxon>
        <taxon>Ferrimonadaceae</taxon>
        <taxon>Ferrimonas</taxon>
    </lineage>
</organism>
<evidence type="ECO:0000313" key="3">
    <source>
        <dbReference type="Proteomes" id="UP000184268"/>
    </source>
</evidence>
<proteinExistence type="predicted"/>
<dbReference type="AlphaFoldDB" id="A0A1M5YJJ7"/>
<keyword evidence="3" id="KW-1185">Reference proteome</keyword>
<evidence type="ECO:0000256" key="1">
    <source>
        <dbReference type="SAM" id="Phobius"/>
    </source>
</evidence>
<gene>
    <name evidence="2" type="ORF">SAMN02745129_4279</name>
</gene>
<keyword evidence="1" id="KW-0812">Transmembrane</keyword>
<dbReference type="Proteomes" id="UP000184268">
    <property type="component" value="Unassembled WGS sequence"/>
</dbReference>
<keyword evidence="1" id="KW-0472">Membrane</keyword>
<dbReference type="EMBL" id="FQXG01000007">
    <property type="protein sequence ID" value="SHI11683.1"/>
    <property type="molecule type" value="Genomic_DNA"/>
</dbReference>
<dbReference type="RefSeq" id="WP_169799590.1">
    <property type="nucleotide sequence ID" value="NZ_FQXG01000007.1"/>
</dbReference>
<sequence>MIARMFLLPLLLCLCWFLYLQVNGYSLKQGQQGFVYILVGSGALLSFMLFMMWVTAPE</sequence>
<reference evidence="2 3" key="1">
    <citation type="submission" date="2016-11" db="EMBL/GenBank/DDBJ databases">
        <authorList>
            <person name="Jaros S."/>
            <person name="Januszkiewicz K."/>
            <person name="Wedrychowicz H."/>
        </authorList>
    </citation>
    <scope>NUCLEOTIDE SEQUENCE [LARGE SCALE GENOMIC DNA]</scope>
    <source>
        <strain evidence="2 3">DSM 16917</strain>
    </source>
</reference>
<accession>A0A1M5YJJ7</accession>